<protein>
    <submittedName>
        <fullName evidence="1">Uncharacterized protein</fullName>
    </submittedName>
</protein>
<dbReference type="Proteomes" id="UP001610563">
    <property type="component" value="Unassembled WGS sequence"/>
</dbReference>
<proteinExistence type="predicted"/>
<keyword evidence="2" id="KW-1185">Reference proteome</keyword>
<organism evidence="1 2">
    <name type="scientific">Aspergillus keveii</name>
    <dbReference type="NCBI Taxonomy" id="714993"/>
    <lineage>
        <taxon>Eukaryota</taxon>
        <taxon>Fungi</taxon>
        <taxon>Dikarya</taxon>
        <taxon>Ascomycota</taxon>
        <taxon>Pezizomycotina</taxon>
        <taxon>Eurotiomycetes</taxon>
        <taxon>Eurotiomycetidae</taxon>
        <taxon>Eurotiales</taxon>
        <taxon>Aspergillaceae</taxon>
        <taxon>Aspergillus</taxon>
        <taxon>Aspergillus subgen. Nidulantes</taxon>
    </lineage>
</organism>
<dbReference type="EMBL" id="JBFTWV010000231">
    <property type="protein sequence ID" value="KAL2783507.1"/>
    <property type="molecule type" value="Genomic_DNA"/>
</dbReference>
<name>A0ABR4FKB6_9EURO</name>
<dbReference type="Pfam" id="PF20174">
    <property type="entry name" value="DUF6540"/>
    <property type="match status" value="1"/>
</dbReference>
<gene>
    <name evidence="1" type="ORF">BJX66DRAFT_349374</name>
</gene>
<evidence type="ECO:0000313" key="2">
    <source>
        <dbReference type="Proteomes" id="UP001610563"/>
    </source>
</evidence>
<evidence type="ECO:0000313" key="1">
    <source>
        <dbReference type="EMBL" id="KAL2783507.1"/>
    </source>
</evidence>
<accession>A0ABR4FKB6</accession>
<sequence length="169" mass="18899">MIRRPISLLLLRQSRSQRAYFAIFISSPIDPNIGNLINVVGAPMTGYKHVFEHGYRLSLETQSYELVPLGHVDRVHIANLPADADAVRSTGDEPCGDIEVAAVEVPAPGVSEVFMAPVNDTTNRRRQEWMMEYIRHLVAKGFIDAHAIEIVQSKRDPPDFGIDLRPVAR</sequence>
<dbReference type="InterPro" id="IPR046670">
    <property type="entry name" value="DUF6540"/>
</dbReference>
<reference evidence="1 2" key="1">
    <citation type="submission" date="2024-07" db="EMBL/GenBank/DDBJ databases">
        <title>Section-level genome sequencing and comparative genomics of Aspergillus sections Usti and Cavernicolus.</title>
        <authorList>
            <consortium name="Lawrence Berkeley National Laboratory"/>
            <person name="Nybo J.L."/>
            <person name="Vesth T.C."/>
            <person name="Theobald S."/>
            <person name="Frisvad J.C."/>
            <person name="Larsen T.O."/>
            <person name="Kjaerboelling I."/>
            <person name="Rothschild-Mancinelli K."/>
            <person name="Lyhne E.K."/>
            <person name="Kogle M.E."/>
            <person name="Barry K."/>
            <person name="Clum A."/>
            <person name="Na H."/>
            <person name="Ledsgaard L."/>
            <person name="Lin J."/>
            <person name="Lipzen A."/>
            <person name="Kuo A."/>
            <person name="Riley R."/>
            <person name="Mondo S."/>
            <person name="Labutti K."/>
            <person name="Haridas S."/>
            <person name="Pangalinan J."/>
            <person name="Salamov A.A."/>
            <person name="Simmons B.A."/>
            <person name="Magnuson J.K."/>
            <person name="Chen J."/>
            <person name="Drula E."/>
            <person name="Henrissat B."/>
            <person name="Wiebenga A."/>
            <person name="Lubbers R.J."/>
            <person name="Gomes A.C."/>
            <person name="Makela M.R."/>
            <person name="Stajich J."/>
            <person name="Grigoriev I.V."/>
            <person name="Mortensen U.H."/>
            <person name="De Vries R.P."/>
            <person name="Baker S.E."/>
            <person name="Andersen M.R."/>
        </authorList>
    </citation>
    <scope>NUCLEOTIDE SEQUENCE [LARGE SCALE GENOMIC DNA]</scope>
    <source>
        <strain evidence="1 2">CBS 209.92</strain>
    </source>
</reference>
<comment type="caution">
    <text evidence="1">The sequence shown here is derived from an EMBL/GenBank/DDBJ whole genome shotgun (WGS) entry which is preliminary data.</text>
</comment>